<keyword evidence="3" id="KW-0560">Oxidoreductase</keyword>
<dbReference type="Gene3D" id="3.50.50.60">
    <property type="entry name" value="FAD/NAD(P)-binding domain"/>
    <property type="match status" value="2"/>
</dbReference>
<keyword evidence="1" id="KW-0285">Flavoprotein</keyword>
<reference evidence="9" key="1">
    <citation type="journal article" date="2019" name="Int. J. Syst. Evol. Microbiol.">
        <title>The Global Catalogue of Microorganisms (GCM) 10K type strain sequencing project: providing services to taxonomists for standard genome sequencing and annotation.</title>
        <authorList>
            <consortium name="The Broad Institute Genomics Platform"/>
            <consortium name="The Broad Institute Genome Sequencing Center for Infectious Disease"/>
            <person name="Wu L."/>
            <person name="Ma J."/>
        </authorList>
    </citation>
    <scope>NUCLEOTIDE SEQUENCE [LARGE SCALE GENOMIC DNA]</scope>
    <source>
        <strain evidence="9">KCTC 42984</strain>
    </source>
</reference>
<feature type="transmembrane region" description="Helical" evidence="6">
    <location>
        <begin position="6"/>
        <end position="24"/>
    </location>
</feature>
<feature type="domain" description="4Fe-4S ferredoxin-type" evidence="7">
    <location>
        <begin position="81"/>
        <end position="110"/>
    </location>
</feature>
<dbReference type="InterPro" id="IPR017900">
    <property type="entry name" value="4Fe4S_Fe_S_CS"/>
</dbReference>
<keyword evidence="6" id="KW-0472">Membrane</keyword>
<proteinExistence type="predicted"/>
<dbReference type="PROSITE" id="PS51379">
    <property type="entry name" value="4FE4S_FER_2"/>
    <property type="match status" value="2"/>
</dbReference>
<dbReference type="PRINTS" id="PR00368">
    <property type="entry name" value="FADPNR"/>
</dbReference>
<comment type="caution">
    <text evidence="8">The sequence shown here is derived from an EMBL/GenBank/DDBJ whole genome shotgun (WGS) entry which is preliminary data.</text>
</comment>
<keyword evidence="2" id="KW-0479">Metal-binding</keyword>
<gene>
    <name evidence="8" type="ORF">ACFOD9_05310</name>
</gene>
<dbReference type="Pfam" id="PF13237">
    <property type="entry name" value="Fer4_10"/>
    <property type="match status" value="1"/>
</dbReference>
<dbReference type="PANTHER" id="PTHR48105">
    <property type="entry name" value="THIOREDOXIN REDUCTASE 1-RELATED-RELATED"/>
    <property type="match status" value="1"/>
</dbReference>
<keyword evidence="9" id="KW-1185">Reference proteome</keyword>
<keyword evidence="4" id="KW-0408">Iron</keyword>
<keyword evidence="6" id="KW-0812">Transmembrane</keyword>
<dbReference type="SUPFAM" id="SSF54862">
    <property type="entry name" value="4Fe-4S ferredoxins"/>
    <property type="match status" value="1"/>
</dbReference>
<sequence length="441" mass="46150">MTTDPLTLVYALPLAVLWLAWIVLGKLRSRRARAILEENREAGLMEPNTLHPVIDPARCLGCAACARACPEQTVLGIIDGKAALIEPTMCVGHGACATACPTGAITLVFGSATRGVDIPLLSPEFETSVPGLFIAGELGGMGLIKNAIEQGRQAIGHAATAARRSRAQGSDLLDVVIVGCGPAGLAASLGALERGLAFVTLDQATLGGTVAHFPRGKLVMTQPATLPLVGKVRFGEVSKEKLLAFWEQVLADTGLAPRFEEQVLAVRREDEAEGAAFIVETGEGRYRARTVLLAIGRRGTPRTLDVPGEDLAKVVYRLIDAEQYAGRRVLVVGGGDSALEAALQLADQPGTEVTLSYRGASYARARSRNRERMAEAVGSGAIAQVLGSAVQRIAPGHVDLAVGGETRRIANDTVIVCAGGVLPTQFLQATGIAVETKFGVA</sequence>
<dbReference type="PRINTS" id="PR00469">
    <property type="entry name" value="PNDRDTASEII"/>
</dbReference>
<evidence type="ECO:0000259" key="7">
    <source>
        <dbReference type="PROSITE" id="PS51379"/>
    </source>
</evidence>
<dbReference type="InterPro" id="IPR036188">
    <property type="entry name" value="FAD/NAD-bd_sf"/>
</dbReference>
<dbReference type="InterPro" id="IPR017896">
    <property type="entry name" value="4Fe4S_Fe-S-bd"/>
</dbReference>
<organism evidence="8 9">
    <name type="scientific">Novosphingobium bradum</name>
    <dbReference type="NCBI Taxonomy" id="1737444"/>
    <lineage>
        <taxon>Bacteria</taxon>
        <taxon>Pseudomonadati</taxon>
        <taxon>Pseudomonadota</taxon>
        <taxon>Alphaproteobacteria</taxon>
        <taxon>Sphingomonadales</taxon>
        <taxon>Sphingomonadaceae</taxon>
        <taxon>Novosphingobium</taxon>
    </lineage>
</organism>
<protein>
    <submittedName>
        <fullName evidence="8">NAD(P)-binding domain-containing protein</fullName>
    </submittedName>
</protein>
<evidence type="ECO:0000256" key="2">
    <source>
        <dbReference type="ARBA" id="ARBA00022723"/>
    </source>
</evidence>
<dbReference type="Proteomes" id="UP001595604">
    <property type="component" value="Unassembled WGS sequence"/>
</dbReference>
<evidence type="ECO:0000256" key="5">
    <source>
        <dbReference type="ARBA" id="ARBA00023014"/>
    </source>
</evidence>
<dbReference type="Pfam" id="PF13738">
    <property type="entry name" value="Pyr_redox_3"/>
    <property type="match status" value="1"/>
</dbReference>
<evidence type="ECO:0000256" key="4">
    <source>
        <dbReference type="ARBA" id="ARBA00023004"/>
    </source>
</evidence>
<evidence type="ECO:0000256" key="6">
    <source>
        <dbReference type="SAM" id="Phobius"/>
    </source>
</evidence>
<dbReference type="PROSITE" id="PS00198">
    <property type="entry name" value="4FE4S_FER_1"/>
    <property type="match status" value="1"/>
</dbReference>
<feature type="domain" description="4Fe-4S ferredoxin-type" evidence="7">
    <location>
        <begin position="50"/>
        <end position="80"/>
    </location>
</feature>
<dbReference type="Gene3D" id="3.30.70.20">
    <property type="match status" value="1"/>
</dbReference>
<evidence type="ECO:0000256" key="1">
    <source>
        <dbReference type="ARBA" id="ARBA00022630"/>
    </source>
</evidence>
<keyword evidence="5" id="KW-0411">Iron-sulfur</keyword>
<evidence type="ECO:0000313" key="8">
    <source>
        <dbReference type="EMBL" id="MFC3173664.1"/>
    </source>
</evidence>
<dbReference type="EMBL" id="JBHRTQ010000005">
    <property type="protein sequence ID" value="MFC3173664.1"/>
    <property type="molecule type" value="Genomic_DNA"/>
</dbReference>
<keyword evidence="6" id="KW-1133">Transmembrane helix</keyword>
<name>A0ABV7IN51_9SPHN</name>
<dbReference type="InterPro" id="IPR050097">
    <property type="entry name" value="Ferredoxin-NADP_redctase_2"/>
</dbReference>
<accession>A0ABV7IN51</accession>
<evidence type="ECO:0000256" key="3">
    <source>
        <dbReference type="ARBA" id="ARBA00023002"/>
    </source>
</evidence>
<dbReference type="SUPFAM" id="SSF51905">
    <property type="entry name" value="FAD/NAD(P)-binding domain"/>
    <property type="match status" value="1"/>
</dbReference>
<dbReference type="RefSeq" id="WP_379509049.1">
    <property type="nucleotide sequence ID" value="NZ_JBHRTQ010000005.1"/>
</dbReference>
<evidence type="ECO:0000313" key="9">
    <source>
        <dbReference type="Proteomes" id="UP001595604"/>
    </source>
</evidence>